<name>A0ABR4J0K1_9EURO</name>
<accession>A0ABR4J0K1</accession>
<keyword evidence="1" id="KW-0472">Membrane</keyword>
<reference evidence="2 3" key="1">
    <citation type="submission" date="2024-07" db="EMBL/GenBank/DDBJ databases">
        <title>Section-level genome sequencing and comparative genomics of Aspergillus sections Usti and Cavernicolus.</title>
        <authorList>
            <consortium name="Lawrence Berkeley National Laboratory"/>
            <person name="Nybo J.L."/>
            <person name="Vesth T.C."/>
            <person name="Theobald S."/>
            <person name="Frisvad J.C."/>
            <person name="Larsen T.O."/>
            <person name="Kjaerboelling I."/>
            <person name="Rothschild-Mancinelli K."/>
            <person name="Lyhne E.K."/>
            <person name="Kogle M.E."/>
            <person name="Barry K."/>
            <person name="Clum A."/>
            <person name="Na H."/>
            <person name="Ledsgaard L."/>
            <person name="Lin J."/>
            <person name="Lipzen A."/>
            <person name="Kuo A."/>
            <person name="Riley R."/>
            <person name="Mondo S."/>
            <person name="Labutti K."/>
            <person name="Haridas S."/>
            <person name="Pangalinan J."/>
            <person name="Salamov A.A."/>
            <person name="Simmons B.A."/>
            <person name="Magnuson J.K."/>
            <person name="Chen J."/>
            <person name="Drula E."/>
            <person name="Henrissat B."/>
            <person name="Wiebenga A."/>
            <person name="Lubbers R.J."/>
            <person name="Gomes A.C."/>
            <person name="Makela M.R."/>
            <person name="Stajich J."/>
            <person name="Grigoriev I.V."/>
            <person name="Mortensen U.H."/>
            <person name="De Vries R.P."/>
            <person name="Baker S.E."/>
            <person name="Andersen M.R."/>
        </authorList>
    </citation>
    <scope>NUCLEOTIDE SEQUENCE [LARGE SCALE GENOMIC DNA]</scope>
    <source>
        <strain evidence="2 3">CBS 123904</strain>
    </source>
</reference>
<dbReference type="Gene3D" id="1.20.58.340">
    <property type="entry name" value="Magnesium transport protein CorA, transmembrane region"/>
    <property type="match status" value="1"/>
</dbReference>
<comment type="caution">
    <text evidence="2">The sequence shown here is derived from an EMBL/GenBank/DDBJ whole genome shotgun (WGS) entry which is preliminary data.</text>
</comment>
<sequence length="469" mass="52083">MSRPGSPSSTYQEWLWDSSYLGRQFPPEDSDFSVTAIECWNYKEKSSNRSLPSKHKKETFPISSVDAWLKTPYPSEPNHQLSSGFKILVIPLDSDDNCVLPAISEPGMTSIHAALGLPPVYRHSASTDTGADGMFLQPDGSYGNLSYRSTGVTLRYDPLTNVTQGIFLLIDKSVPLACFNKLQSKFSTCPHPLLLLLIVLETSVELNVTIEAAEAEAALRKIEQETGYDLSFPPGGMSHVPVQTDNLRALIQRLGASRSRLVLYLSDMRADRRSTEFLQRKISYLSKSLPEDVKQKLQQPSRMLEERVEFLASNIENALDYSAINERMETQQSVVFNLIAQMDGMVNIGLAKDSKEIAAASKRDSSAMKIVAVLTTFFLPGTFMATFFAMPLFDWSETSMNNVANKHFWIYWAVTGPLTVVIVIGVACWAFLQSRHAERLAQKARRTVGIGLASDDEGEGTPTTTTKKV</sequence>
<keyword evidence="3" id="KW-1185">Reference proteome</keyword>
<protein>
    <submittedName>
        <fullName evidence="2">Uncharacterized protein</fullName>
    </submittedName>
</protein>
<evidence type="ECO:0000313" key="2">
    <source>
        <dbReference type="EMBL" id="KAL2833520.1"/>
    </source>
</evidence>
<feature type="transmembrane region" description="Helical" evidence="1">
    <location>
        <begin position="409"/>
        <end position="432"/>
    </location>
</feature>
<dbReference type="EMBL" id="JBFXLU010000242">
    <property type="protein sequence ID" value="KAL2833520.1"/>
    <property type="molecule type" value="Genomic_DNA"/>
</dbReference>
<proteinExistence type="predicted"/>
<evidence type="ECO:0000256" key="1">
    <source>
        <dbReference type="SAM" id="Phobius"/>
    </source>
</evidence>
<keyword evidence="1" id="KW-0812">Transmembrane</keyword>
<keyword evidence="1" id="KW-1133">Transmembrane helix</keyword>
<evidence type="ECO:0000313" key="3">
    <source>
        <dbReference type="Proteomes" id="UP001610446"/>
    </source>
</evidence>
<gene>
    <name evidence="2" type="ORF">BJY01DRAFT_253484</name>
</gene>
<dbReference type="Proteomes" id="UP001610446">
    <property type="component" value="Unassembled WGS sequence"/>
</dbReference>
<organism evidence="2 3">
    <name type="scientific">Aspergillus pseudoustus</name>
    <dbReference type="NCBI Taxonomy" id="1810923"/>
    <lineage>
        <taxon>Eukaryota</taxon>
        <taxon>Fungi</taxon>
        <taxon>Dikarya</taxon>
        <taxon>Ascomycota</taxon>
        <taxon>Pezizomycotina</taxon>
        <taxon>Eurotiomycetes</taxon>
        <taxon>Eurotiomycetidae</taxon>
        <taxon>Eurotiales</taxon>
        <taxon>Aspergillaceae</taxon>
        <taxon>Aspergillus</taxon>
        <taxon>Aspergillus subgen. Nidulantes</taxon>
    </lineage>
</organism>
<feature type="transmembrane region" description="Helical" evidence="1">
    <location>
        <begin position="370"/>
        <end position="389"/>
    </location>
</feature>